<dbReference type="AlphaFoldDB" id="A0A7X1DCU7"/>
<name>A0A7X1DCU7_9LIST</name>
<dbReference type="EMBL" id="JAARZC010000007">
    <property type="protein sequence ID" value="MBC2251104.1"/>
    <property type="molecule type" value="Genomic_DNA"/>
</dbReference>
<proteinExistence type="predicted"/>
<protein>
    <submittedName>
        <fullName evidence="1">Uncharacterized protein</fullName>
    </submittedName>
</protein>
<gene>
    <name evidence="1" type="ORF">HCB49_14005</name>
</gene>
<sequence>MTISQRKPIRETLGILQIQQKIIDTMIDEERKYMDGFPKSKVNTGEYMEVEDAIAGLEFAKDALNDYLIYLENTTKRR</sequence>
<accession>A0A7X1DCU7</accession>
<comment type="caution">
    <text evidence="1">The sequence shown here is derived from an EMBL/GenBank/DDBJ whole genome shotgun (WGS) entry which is preliminary data.</text>
</comment>
<dbReference type="RefSeq" id="WP_185605299.1">
    <property type="nucleotide sequence ID" value="NZ_JAARZC010000007.1"/>
</dbReference>
<evidence type="ECO:0000313" key="2">
    <source>
        <dbReference type="Proteomes" id="UP000559864"/>
    </source>
</evidence>
<reference evidence="1 2" key="1">
    <citation type="submission" date="2020-03" db="EMBL/GenBank/DDBJ databases">
        <title>Soil Listeria distribution.</title>
        <authorList>
            <person name="Liao J."/>
            <person name="Wiedmann M."/>
        </authorList>
    </citation>
    <scope>NUCLEOTIDE SEQUENCE [LARGE SCALE GENOMIC DNA]</scope>
    <source>
        <strain evidence="1 2">FSL L7-0123</strain>
    </source>
</reference>
<evidence type="ECO:0000313" key="1">
    <source>
        <dbReference type="EMBL" id="MBC2251104.1"/>
    </source>
</evidence>
<organism evidence="1 2">
    <name type="scientific">Listeria cossartiae subsp. cayugensis</name>
    <dbReference type="NCBI Taxonomy" id="2713505"/>
    <lineage>
        <taxon>Bacteria</taxon>
        <taxon>Bacillati</taxon>
        <taxon>Bacillota</taxon>
        <taxon>Bacilli</taxon>
        <taxon>Bacillales</taxon>
        <taxon>Listeriaceae</taxon>
        <taxon>Listeria</taxon>
        <taxon>Listeria cossartiae</taxon>
    </lineage>
</organism>
<dbReference type="Proteomes" id="UP000559864">
    <property type="component" value="Unassembled WGS sequence"/>
</dbReference>